<keyword evidence="1" id="KW-0472">Membrane</keyword>
<name>A0ABS9ZML6_9PSED</name>
<gene>
    <name evidence="2" type="ORF">AUC61_19965</name>
</gene>
<sequence length="521" mass="57475">MHAPARRARLPSAASQRGSVAAFMVLAMGGVLLATAYVLDTNRMVSNAAQVKRATDAAAMAVGNERLMNGENSMPKLSALAYDYVKNNLGMDSQLAEQIDYSNFELSKTVDDESRVRYRAEVSFHADPELLGGERQELNVHSTVEVISRATEIALMLPNTGSENDAQLAALRRLGKNFITSLLGEDNNSNDNKRLWISLVPYSQAVNVYDPADAQRIRRWATSQAINAVELQSLFRTGKISSLADRRTPDLASGLTCMNRGLVLGENYFWDQPPTGQFTRVYYRHDLIENDPSARWVSWVGPNPDFGLANGISDTRFIVADKGCPKAALLPLTNDKDELEKRLDAMRTGFNVNYSIAMGWAGMALSPEMRGSNGWLDPELPLDFNEGDGSENVKIIVMLANTVGDWFDTDSYNAAKVGQSVSGENNGIDYAMRRFQSLCNSFRERKLKFYFIGVRPGDPADSQRVLFDKIAGPGLQICAQGGGDMVFADASTFVEGEDQIQTLLSKIANKIKHEHYARLVE</sequence>
<proteinExistence type="predicted"/>
<dbReference type="EMBL" id="LOHG01000014">
    <property type="protein sequence ID" value="MCI8211813.1"/>
    <property type="molecule type" value="Genomic_DNA"/>
</dbReference>
<evidence type="ECO:0008006" key="4">
    <source>
        <dbReference type="Google" id="ProtNLM"/>
    </source>
</evidence>
<accession>A0ABS9ZML6</accession>
<protein>
    <recommendedName>
        <fullName evidence="4">Flp pilus assembly protein TadG</fullName>
    </recommendedName>
</protein>
<comment type="caution">
    <text evidence="2">The sequence shown here is derived from an EMBL/GenBank/DDBJ whole genome shotgun (WGS) entry which is preliminary data.</text>
</comment>
<evidence type="ECO:0000313" key="3">
    <source>
        <dbReference type="Proteomes" id="UP001320513"/>
    </source>
</evidence>
<evidence type="ECO:0000313" key="2">
    <source>
        <dbReference type="EMBL" id="MCI8211813.1"/>
    </source>
</evidence>
<evidence type="ECO:0000256" key="1">
    <source>
        <dbReference type="SAM" id="Phobius"/>
    </source>
</evidence>
<keyword evidence="1" id="KW-1133">Transmembrane helix</keyword>
<keyword evidence="1" id="KW-0812">Transmembrane</keyword>
<keyword evidence="3" id="KW-1185">Reference proteome</keyword>
<feature type="transmembrane region" description="Helical" evidence="1">
    <location>
        <begin position="20"/>
        <end position="39"/>
    </location>
</feature>
<dbReference type="Proteomes" id="UP001320513">
    <property type="component" value="Unassembled WGS sequence"/>
</dbReference>
<reference evidence="2 3" key="1">
    <citation type="submission" date="2015-12" db="EMBL/GenBank/DDBJ databases">
        <title>Phylogenomics in the description of a new species in the Pseudomonas syringae group.</title>
        <authorList>
            <person name="Busquets A."/>
            <person name="Gomila M."/>
            <person name="Beiki F."/>
            <person name="Rahimian H."/>
            <person name="Mulet M."/>
            <person name="Sanchez D."/>
            <person name="Garcia-Valdes E."/>
            <person name="Lalucat J."/>
        </authorList>
    </citation>
    <scope>NUCLEOTIDE SEQUENCE [LARGE SCALE GENOMIC DNA]</scope>
    <source>
        <strain evidence="2 3">S25</strain>
    </source>
</reference>
<organism evidence="2 3">
    <name type="scientific">Pseudomonas maioricensis</name>
    <dbReference type="NCBI Taxonomy" id="1766623"/>
    <lineage>
        <taxon>Bacteria</taxon>
        <taxon>Pseudomonadati</taxon>
        <taxon>Pseudomonadota</taxon>
        <taxon>Gammaproteobacteria</taxon>
        <taxon>Pseudomonadales</taxon>
        <taxon>Pseudomonadaceae</taxon>
        <taxon>Pseudomonas</taxon>
    </lineage>
</organism>